<accession>A0A832ZZJ2</accession>
<dbReference type="EMBL" id="DQVW01000115">
    <property type="protein sequence ID" value="HIQ33015.1"/>
    <property type="molecule type" value="Genomic_DNA"/>
</dbReference>
<proteinExistence type="inferred from homology"/>
<protein>
    <submittedName>
        <fullName evidence="2">YjbQ family protein</fullName>
    </submittedName>
</protein>
<evidence type="ECO:0000313" key="3">
    <source>
        <dbReference type="Proteomes" id="UP000623215"/>
    </source>
</evidence>
<dbReference type="InterPro" id="IPR035917">
    <property type="entry name" value="YjbQ-like_sf"/>
</dbReference>
<comment type="caution">
    <text evidence="2">The sequence shown here is derived from an EMBL/GenBank/DDBJ whole genome shotgun (WGS) entry which is preliminary data.</text>
</comment>
<organism evidence="2 3">
    <name type="scientific">Methanothermococcus okinawensis</name>
    <dbReference type="NCBI Taxonomy" id="155863"/>
    <lineage>
        <taxon>Archaea</taxon>
        <taxon>Methanobacteriati</taxon>
        <taxon>Methanobacteriota</taxon>
        <taxon>Methanomada group</taxon>
        <taxon>Methanococci</taxon>
        <taxon>Methanococcales</taxon>
        <taxon>Methanococcaceae</taxon>
        <taxon>Methanothermococcus</taxon>
    </lineage>
</organism>
<dbReference type="PANTHER" id="PTHR30615">
    <property type="entry name" value="UNCHARACTERIZED PROTEIN YJBQ-RELATED"/>
    <property type="match status" value="1"/>
</dbReference>
<sequence>MLKEYIIRSSKREEFIDITWHVQQAVRESGIEEGVVVVYTPHTTAALTINENADPSVREDILRFLRKMIPREGDYTHVEGNADAHIKSSLLGVSLNLLVSRRRLLLGTWQGIFFCEFDGPRTRKFYVKVVGK</sequence>
<name>A0A832ZZJ2_9EURY</name>
<dbReference type="Proteomes" id="UP000623215">
    <property type="component" value="Unassembled WGS sequence"/>
</dbReference>
<dbReference type="NCBIfam" id="TIGR00149">
    <property type="entry name" value="TIGR00149_YjbQ"/>
    <property type="match status" value="1"/>
</dbReference>
<dbReference type="Pfam" id="PF01894">
    <property type="entry name" value="YjbQ"/>
    <property type="match status" value="1"/>
</dbReference>
<reference evidence="2" key="1">
    <citation type="journal article" date="2020" name="ISME J.">
        <title>Gammaproteobacteria mediating utilization of methyl-, sulfur- and petroleum organic compounds in deep ocean hydrothermal plumes.</title>
        <authorList>
            <person name="Zhou Z."/>
            <person name="Liu Y."/>
            <person name="Pan J."/>
            <person name="Cron B.R."/>
            <person name="Toner B.M."/>
            <person name="Anantharaman K."/>
            <person name="Breier J.A."/>
            <person name="Dick G.J."/>
            <person name="Li M."/>
        </authorList>
    </citation>
    <scope>NUCLEOTIDE SEQUENCE</scope>
    <source>
        <strain evidence="2">SZUA-1534</strain>
    </source>
</reference>
<dbReference type="SUPFAM" id="SSF111038">
    <property type="entry name" value="YjbQ-like"/>
    <property type="match status" value="1"/>
</dbReference>
<evidence type="ECO:0000313" key="2">
    <source>
        <dbReference type="EMBL" id="HIQ33015.1"/>
    </source>
</evidence>
<dbReference type="AlphaFoldDB" id="A0A832ZZJ2"/>
<dbReference type="InterPro" id="IPR001602">
    <property type="entry name" value="UPF0047_YjbQ-like"/>
</dbReference>
<evidence type="ECO:0000256" key="1">
    <source>
        <dbReference type="ARBA" id="ARBA00005534"/>
    </source>
</evidence>
<dbReference type="Gene3D" id="2.60.120.460">
    <property type="entry name" value="YjbQ-like"/>
    <property type="match status" value="1"/>
</dbReference>
<dbReference type="PANTHER" id="PTHR30615:SF8">
    <property type="entry name" value="UPF0047 PROTEIN C4A8.02C"/>
    <property type="match status" value="1"/>
</dbReference>
<gene>
    <name evidence="2" type="ORF">EYH55_06015</name>
</gene>
<dbReference type="PIRSF" id="PIRSF004681">
    <property type="entry name" value="UCP004681"/>
    <property type="match status" value="1"/>
</dbReference>
<comment type="similarity">
    <text evidence="1">Belongs to the UPF0047 family.</text>
</comment>